<dbReference type="AlphaFoldDB" id="A0A1L9RS74"/>
<sequence length="240" mass="27809">MRLIYAHSIKDRLDIREFHDHNVPAYAILSHRWEQDEATFQEVRDNSAEHKEGYQKIKAFCRKAIAVGFDWIWVDTCCIDKTSSSELSEAINSMYRWYQEASVCYAYLHDVKEEADIPKSAWFTRGFTLQELIAPSMLILLDYRWGELGSKESLKETISQVTQIPIGILSGKDDLESISVAQRMSWAAKRSTSRLEDQAYCLMGLFGINMPLIYGEGRMAFIRLQEEIMKVSEDHSLFAW</sequence>
<organism evidence="3 4">
    <name type="scientific">Aspergillus wentii DTO 134E9</name>
    <dbReference type="NCBI Taxonomy" id="1073089"/>
    <lineage>
        <taxon>Eukaryota</taxon>
        <taxon>Fungi</taxon>
        <taxon>Dikarya</taxon>
        <taxon>Ascomycota</taxon>
        <taxon>Pezizomycotina</taxon>
        <taxon>Eurotiomycetes</taxon>
        <taxon>Eurotiomycetidae</taxon>
        <taxon>Eurotiales</taxon>
        <taxon>Aspergillaceae</taxon>
        <taxon>Aspergillus</taxon>
        <taxon>Aspergillus subgen. Cremei</taxon>
    </lineage>
</organism>
<dbReference type="RefSeq" id="XP_040691451.1">
    <property type="nucleotide sequence ID" value="XM_040827925.1"/>
</dbReference>
<dbReference type="GeneID" id="63743773"/>
<proteinExistence type="predicted"/>
<reference evidence="4" key="1">
    <citation type="journal article" date="2017" name="Genome Biol.">
        <title>Comparative genomics reveals high biological diversity and specific adaptations in the industrially and medically important fungal genus Aspergillus.</title>
        <authorList>
            <person name="de Vries R.P."/>
            <person name="Riley R."/>
            <person name="Wiebenga A."/>
            <person name="Aguilar-Osorio G."/>
            <person name="Amillis S."/>
            <person name="Uchima C.A."/>
            <person name="Anderluh G."/>
            <person name="Asadollahi M."/>
            <person name="Askin M."/>
            <person name="Barry K."/>
            <person name="Battaglia E."/>
            <person name="Bayram O."/>
            <person name="Benocci T."/>
            <person name="Braus-Stromeyer S.A."/>
            <person name="Caldana C."/>
            <person name="Canovas D."/>
            <person name="Cerqueira G.C."/>
            <person name="Chen F."/>
            <person name="Chen W."/>
            <person name="Choi C."/>
            <person name="Clum A."/>
            <person name="Dos Santos R.A."/>
            <person name="Damasio A.R."/>
            <person name="Diallinas G."/>
            <person name="Emri T."/>
            <person name="Fekete E."/>
            <person name="Flipphi M."/>
            <person name="Freyberg S."/>
            <person name="Gallo A."/>
            <person name="Gournas C."/>
            <person name="Habgood R."/>
            <person name="Hainaut M."/>
            <person name="Harispe M.L."/>
            <person name="Henrissat B."/>
            <person name="Hilden K.S."/>
            <person name="Hope R."/>
            <person name="Hossain A."/>
            <person name="Karabika E."/>
            <person name="Karaffa L."/>
            <person name="Karanyi Z."/>
            <person name="Krasevec N."/>
            <person name="Kuo A."/>
            <person name="Kusch H."/>
            <person name="LaButti K."/>
            <person name="Lagendijk E.L."/>
            <person name="Lapidus A."/>
            <person name="Levasseur A."/>
            <person name="Lindquist E."/>
            <person name="Lipzen A."/>
            <person name="Logrieco A.F."/>
            <person name="MacCabe A."/>
            <person name="Maekelae M.R."/>
            <person name="Malavazi I."/>
            <person name="Melin P."/>
            <person name="Meyer V."/>
            <person name="Mielnichuk N."/>
            <person name="Miskei M."/>
            <person name="Molnar A.P."/>
            <person name="Mule G."/>
            <person name="Ngan C.Y."/>
            <person name="Orejas M."/>
            <person name="Orosz E."/>
            <person name="Ouedraogo J.P."/>
            <person name="Overkamp K.M."/>
            <person name="Park H.-S."/>
            <person name="Perrone G."/>
            <person name="Piumi F."/>
            <person name="Punt P.J."/>
            <person name="Ram A.F."/>
            <person name="Ramon A."/>
            <person name="Rauscher S."/>
            <person name="Record E."/>
            <person name="Riano-Pachon D.M."/>
            <person name="Robert V."/>
            <person name="Roehrig J."/>
            <person name="Ruller R."/>
            <person name="Salamov A."/>
            <person name="Salih N.S."/>
            <person name="Samson R.A."/>
            <person name="Sandor E."/>
            <person name="Sanguinetti M."/>
            <person name="Schuetze T."/>
            <person name="Sepcic K."/>
            <person name="Shelest E."/>
            <person name="Sherlock G."/>
            <person name="Sophianopoulou V."/>
            <person name="Squina F.M."/>
            <person name="Sun H."/>
            <person name="Susca A."/>
            <person name="Todd R.B."/>
            <person name="Tsang A."/>
            <person name="Unkles S.E."/>
            <person name="van de Wiele N."/>
            <person name="van Rossen-Uffink D."/>
            <person name="Oliveira J.V."/>
            <person name="Vesth T.C."/>
            <person name="Visser J."/>
            <person name="Yu J.-H."/>
            <person name="Zhou M."/>
            <person name="Andersen M.R."/>
            <person name="Archer D.B."/>
            <person name="Baker S.E."/>
            <person name="Benoit I."/>
            <person name="Brakhage A.A."/>
            <person name="Braus G.H."/>
            <person name="Fischer R."/>
            <person name="Frisvad J.C."/>
            <person name="Goldman G.H."/>
            <person name="Houbraken J."/>
            <person name="Oakley B."/>
            <person name="Pocsi I."/>
            <person name="Scazzocchio C."/>
            <person name="Seiboth B."/>
            <person name="vanKuyk P.A."/>
            <person name="Wortman J."/>
            <person name="Dyer P.S."/>
            <person name="Grigoriev I.V."/>
        </authorList>
    </citation>
    <scope>NUCLEOTIDE SEQUENCE [LARGE SCALE GENOMIC DNA]</scope>
    <source>
        <strain evidence="4">DTO 134E9</strain>
    </source>
</reference>
<name>A0A1L9RS74_ASPWE</name>
<gene>
    <name evidence="3" type="ORF">ASPWEDRAFT_107870</name>
</gene>
<feature type="domain" description="DUF8212" evidence="2">
    <location>
        <begin position="220"/>
        <end position="240"/>
    </location>
</feature>
<dbReference type="PANTHER" id="PTHR10622:SF10">
    <property type="entry name" value="HET DOMAIN-CONTAINING PROTEIN"/>
    <property type="match status" value="1"/>
</dbReference>
<dbReference type="InterPro" id="IPR010730">
    <property type="entry name" value="HET"/>
</dbReference>
<dbReference type="Pfam" id="PF26640">
    <property type="entry name" value="DUF8212"/>
    <property type="match status" value="1"/>
</dbReference>
<evidence type="ECO:0000259" key="1">
    <source>
        <dbReference type="Pfam" id="PF06985"/>
    </source>
</evidence>
<dbReference type="InterPro" id="IPR058525">
    <property type="entry name" value="DUF8212"/>
</dbReference>
<keyword evidence="4" id="KW-1185">Reference proteome</keyword>
<dbReference type="Pfam" id="PF06985">
    <property type="entry name" value="HET"/>
    <property type="match status" value="1"/>
</dbReference>
<dbReference type="STRING" id="1073089.A0A1L9RS74"/>
<evidence type="ECO:0000313" key="4">
    <source>
        <dbReference type="Proteomes" id="UP000184383"/>
    </source>
</evidence>
<dbReference type="VEuPathDB" id="FungiDB:ASPWEDRAFT_107870"/>
<feature type="domain" description="Heterokaryon incompatibility" evidence="1">
    <location>
        <begin position="26"/>
        <end position="114"/>
    </location>
</feature>
<dbReference type="Proteomes" id="UP000184383">
    <property type="component" value="Unassembled WGS sequence"/>
</dbReference>
<dbReference type="EMBL" id="KV878211">
    <property type="protein sequence ID" value="OJJ37775.1"/>
    <property type="molecule type" value="Genomic_DNA"/>
</dbReference>
<dbReference type="PANTHER" id="PTHR10622">
    <property type="entry name" value="HET DOMAIN-CONTAINING PROTEIN"/>
    <property type="match status" value="1"/>
</dbReference>
<accession>A0A1L9RS74</accession>
<feature type="non-terminal residue" evidence="3">
    <location>
        <position position="240"/>
    </location>
</feature>
<evidence type="ECO:0000313" key="3">
    <source>
        <dbReference type="EMBL" id="OJJ37775.1"/>
    </source>
</evidence>
<protein>
    <submittedName>
        <fullName evidence="3">Uncharacterized protein</fullName>
    </submittedName>
</protein>
<dbReference type="OrthoDB" id="674604at2759"/>
<evidence type="ECO:0000259" key="2">
    <source>
        <dbReference type="Pfam" id="PF26640"/>
    </source>
</evidence>